<comment type="similarity">
    <text evidence="4">Belongs to the IWR1/SLC7A6OS family.</text>
</comment>
<evidence type="ECO:0000256" key="8">
    <source>
        <dbReference type="ARBA" id="ARBA00022927"/>
    </source>
</evidence>
<dbReference type="EMBL" id="WJQU01000001">
    <property type="protein sequence ID" value="KAJ6649265.1"/>
    <property type="molecule type" value="Genomic_DNA"/>
</dbReference>
<dbReference type="Pfam" id="PF08574">
    <property type="entry name" value="Iwr1"/>
    <property type="match status" value="1"/>
</dbReference>
<feature type="compositionally biased region" description="Basic and acidic residues" evidence="10">
    <location>
        <begin position="201"/>
        <end position="211"/>
    </location>
</feature>
<gene>
    <name evidence="12" type="primary">SLC7A6OS</name>
    <name evidence="12" type="ORF">Bhyg_04499</name>
</gene>
<dbReference type="InterPro" id="IPR013883">
    <property type="entry name" value="TF_Iwr1_dom"/>
</dbReference>
<evidence type="ECO:0000256" key="3">
    <source>
        <dbReference type="ARBA" id="ARBA00004496"/>
    </source>
</evidence>
<dbReference type="PANTHER" id="PTHR31196">
    <property type="entry name" value="RNA POLYMERASE II NUCLEAR LOCALIZATION PROTEIN SLC7A6OS-RELATED"/>
    <property type="match status" value="1"/>
</dbReference>
<organism evidence="12 13">
    <name type="scientific">Pseudolycoriella hygida</name>
    <dbReference type="NCBI Taxonomy" id="35572"/>
    <lineage>
        <taxon>Eukaryota</taxon>
        <taxon>Metazoa</taxon>
        <taxon>Ecdysozoa</taxon>
        <taxon>Arthropoda</taxon>
        <taxon>Hexapoda</taxon>
        <taxon>Insecta</taxon>
        <taxon>Pterygota</taxon>
        <taxon>Neoptera</taxon>
        <taxon>Endopterygota</taxon>
        <taxon>Diptera</taxon>
        <taxon>Nematocera</taxon>
        <taxon>Sciaroidea</taxon>
        <taxon>Sciaridae</taxon>
        <taxon>Pseudolycoriella</taxon>
    </lineage>
</organism>
<comment type="function">
    <text evidence="1">Directs RNA polymerase II nuclear import.</text>
</comment>
<feature type="region of interest" description="Disordered" evidence="10">
    <location>
        <begin position="285"/>
        <end position="307"/>
    </location>
</feature>
<dbReference type="OrthoDB" id="6255506at2759"/>
<evidence type="ECO:0000313" key="13">
    <source>
        <dbReference type="Proteomes" id="UP001151699"/>
    </source>
</evidence>
<comment type="caution">
    <text evidence="12">The sequence shown here is derived from an EMBL/GenBank/DDBJ whole genome shotgun (WGS) entry which is preliminary data.</text>
</comment>
<sequence>MAAVIRVKRRIDESPQNAFVLKKRKTDDHSNNPQNYSLLSNNCETNTILKFAGTLNSQDDSITSHISKLTKEEAKTITSKKRVPTNPTVRSREETKQSSQENRFKIVNCYRALSENQGDESKSITVVDVESNTPADDDVSPLCSSPTSTRQRQDDASISANNFVYDLYFADNNDLTEMDTNLVNDLVSLHAFDDIESRLSDHYTDSDHSEDSNSESNWRNDYPDEDDYEDGGESIDEDDMVRAVNNLEFDDESSDEDSLYSEDVNRYGSAYAKYKKKLSNRNEYYDGVIDDDGDYISDLSEEGKDSD</sequence>
<evidence type="ECO:0000256" key="1">
    <source>
        <dbReference type="ARBA" id="ARBA00003202"/>
    </source>
</evidence>
<feature type="compositionally biased region" description="Acidic residues" evidence="10">
    <location>
        <begin position="223"/>
        <end position="238"/>
    </location>
</feature>
<feature type="region of interest" description="Disordered" evidence="10">
    <location>
        <begin position="131"/>
        <end position="155"/>
    </location>
</feature>
<keyword evidence="7" id="KW-0963">Cytoplasm</keyword>
<evidence type="ECO:0000256" key="10">
    <source>
        <dbReference type="SAM" id="MobiDB-lite"/>
    </source>
</evidence>
<accession>A0A9Q0SA38</accession>
<keyword evidence="8" id="KW-0653">Protein transport</keyword>
<evidence type="ECO:0000256" key="4">
    <source>
        <dbReference type="ARBA" id="ARBA00010218"/>
    </source>
</evidence>
<protein>
    <recommendedName>
        <fullName evidence="5">Probable RNA polymerase II nuclear localization protein SLC7A6OS</fullName>
    </recommendedName>
</protein>
<evidence type="ECO:0000313" key="12">
    <source>
        <dbReference type="EMBL" id="KAJ6649265.1"/>
    </source>
</evidence>
<keyword evidence="13" id="KW-1185">Reference proteome</keyword>
<keyword evidence="9" id="KW-0539">Nucleus</keyword>
<evidence type="ECO:0000259" key="11">
    <source>
        <dbReference type="Pfam" id="PF08574"/>
    </source>
</evidence>
<proteinExistence type="inferred from homology"/>
<comment type="subcellular location">
    <subcellularLocation>
        <location evidence="3">Cytoplasm</location>
    </subcellularLocation>
    <subcellularLocation>
        <location evidence="2">Nucleus</location>
    </subcellularLocation>
</comment>
<evidence type="ECO:0000256" key="9">
    <source>
        <dbReference type="ARBA" id="ARBA00023242"/>
    </source>
</evidence>
<keyword evidence="6" id="KW-0813">Transport</keyword>
<reference evidence="12" key="1">
    <citation type="submission" date="2022-07" db="EMBL/GenBank/DDBJ databases">
        <authorList>
            <person name="Trinca V."/>
            <person name="Uliana J.V.C."/>
            <person name="Torres T.T."/>
            <person name="Ward R.J."/>
            <person name="Monesi N."/>
        </authorList>
    </citation>
    <scope>NUCLEOTIDE SEQUENCE</scope>
    <source>
        <strain evidence="12">HSMRA1968</strain>
        <tissue evidence="12">Whole embryos</tissue>
    </source>
</reference>
<dbReference type="PANTHER" id="PTHR31196:SF2">
    <property type="entry name" value="RNA POLYMERASE II NUCLEAR LOCALIZATION PROTEIN SLC7A6OS-RELATED"/>
    <property type="match status" value="1"/>
</dbReference>
<dbReference type="Proteomes" id="UP001151699">
    <property type="component" value="Chromosome A"/>
</dbReference>
<dbReference type="GO" id="GO:0015031">
    <property type="term" value="P:protein transport"/>
    <property type="evidence" value="ECO:0007669"/>
    <property type="project" value="UniProtKB-KW"/>
</dbReference>
<evidence type="ECO:0000256" key="6">
    <source>
        <dbReference type="ARBA" id="ARBA00022448"/>
    </source>
</evidence>
<dbReference type="InterPro" id="IPR040218">
    <property type="entry name" value="SLC7A6OS"/>
</dbReference>
<name>A0A9Q0SA38_9DIPT</name>
<feature type="region of interest" description="Disordered" evidence="10">
    <location>
        <begin position="75"/>
        <end position="101"/>
    </location>
</feature>
<evidence type="ECO:0000256" key="2">
    <source>
        <dbReference type="ARBA" id="ARBA00004123"/>
    </source>
</evidence>
<evidence type="ECO:0000256" key="5">
    <source>
        <dbReference type="ARBA" id="ARBA00017036"/>
    </source>
</evidence>
<feature type="compositionally biased region" description="Polar residues" evidence="10">
    <location>
        <begin position="142"/>
        <end position="155"/>
    </location>
</feature>
<feature type="domain" description="Transcription factor Iwr1" evidence="11">
    <location>
        <begin position="162"/>
        <end position="226"/>
    </location>
</feature>
<feature type="region of interest" description="Disordered" evidence="10">
    <location>
        <begin position="201"/>
        <end position="238"/>
    </location>
</feature>
<dbReference type="GO" id="GO:0032502">
    <property type="term" value="P:developmental process"/>
    <property type="evidence" value="ECO:0007669"/>
    <property type="project" value="TreeGrafter"/>
</dbReference>
<evidence type="ECO:0000256" key="7">
    <source>
        <dbReference type="ARBA" id="ARBA00022490"/>
    </source>
</evidence>
<dbReference type="GO" id="GO:0005634">
    <property type="term" value="C:nucleus"/>
    <property type="evidence" value="ECO:0007669"/>
    <property type="project" value="UniProtKB-SubCell"/>
</dbReference>
<dbReference type="GO" id="GO:0005737">
    <property type="term" value="C:cytoplasm"/>
    <property type="evidence" value="ECO:0007669"/>
    <property type="project" value="UniProtKB-SubCell"/>
</dbReference>
<dbReference type="AlphaFoldDB" id="A0A9Q0SA38"/>